<keyword evidence="1" id="KW-0645">Protease</keyword>
<evidence type="ECO:0000313" key="1">
    <source>
        <dbReference type="EMBL" id="DAE26520.1"/>
    </source>
</evidence>
<dbReference type="Pfam" id="PF20034">
    <property type="entry name" value="Peptidase_S80"/>
    <property type="match status" value="1"/>
</dbReference>
<sequence>MQKGAKDNVDALVYISEQTSPNESELKNLNVVDKNGVFFVEFDSILHSFDVINRNHRCYQMANLEECLKTERILALLADNAWYGEMDHPLQITENGKLTPQRLQTIWMPNRSHKIMKPTFKSNLLYAHIQTASGTEAGSGFAKEIIQGLIPAFSCRAIAVLKYINGKPTVVVRKVITYDWVLYPSHKEAHATCPATGVLKAIETVTESVTDRVKAFSKDIILPLKEILENVGEKDPSVNLIMESFDLSNDDIVGFDAKRQRAIITDGNNKMFVKMSPETVSEVQDFYNSFNL</sequence>
<organism evidence="1">
    <name type="scientific">Myoviridae sp. ctaOv25</name>
    <dbReference type="NCBI Taxonomy" id="2827290"/>
    <lineage>
        <taxon>Viruses</taxon>
        <taxon>Duplodnaviria</taxon>
        <taxon>Heunggongvirae</taxon>
        <taxon>Uroviricota</taxon>
        <taxon>Caudoviricetes</taxon>
    </lineage>
</organism>
<proteinExistence type="predicted"/>
<name>A0A8S5R560_9CAUD</name>
<accession>A0A8S5R560</accession>
<dbReference type="GO" id="GO:0006508">
    <property type="term" value="P:proteolysis"/>
    <property type="evidence" value="ECO:0007669"/>
    <property type="project" value="UniProtKB-KW"/>
</dbReference>
<keyword evidence="1" id="KW-0378">Hydrolase</keyword>
<reference evidence="1" key="1">
    <citation type="journal article" date="2021" name="Proc. Natl. Acad. Sci. U.S.A.">
        <title>A Catalog of Tens of Thousands of Viruses from Human Metagenomes Reveals Hidden Associations with Chronic Diseases.</title>
        <authorList>
            <person name="Tisza M.J."/>
            <person name="Buck C.B."/>
        </authorList>
    </citation>
    <scope>NUCLEOTIDE SEQUENCE</scope>
    <source>
        <strain evidence="1">CtaOv25</strain>
    </source>
</reference>
<dbReference type="InterPro" id="IPR045405">
    <property type="entry name" value="Peptidase_S80"/>
</dbReference>
<dbReference type="EMBL" id="BK015820">
    <property type="protein sequence ID" value="DAE26520.1"/>
    <property type="molecule type" value="Genomic_DNA"/>
</dbReference>
<dbReference type="GO" id="GO:0008233">
    <property type="term" value="F:peptidase activity"/>
    <property type="evidence" value="ECO:0007669"/>
    <property type="project" value="UniProtKB-KW"/>
</dbReference>
<protein>
    <submittedName>
        <fullName evidence="1">Prohead core protein serine protease</fullName>
    </submittedName>
</protein>